<feature type="transmembrane region" description="Helical" evidence="1">
    <location>
        <begin position="141"/>
        <end position="158"/>
    </location>
</feature>
<feature type="transmembrane region" description="Helical" evidence="1">
    <location>
        <begin position="341"/>
        <end position="374"/>
    </location>
</feature>
<feature type="transmembrane region" description="Helical" evidence="1">
    <location>
        <begin position="279"/>
        <end position="300"/>
    </location>
</feature>
<feature type="transmembrane region" description="Helical" evidence="1">
    <location>
        <begin position="21"/>
        <end position="38"/>
    </location>
</feature>
<feature type="transmembrane region" description="Helical" evidence="1">
    <location>
        <begin position="44"/>
        <end position="67"/>
    </location>
</feature>
<dbReference type="Proteomes" id="UP001596203">
    <property type="component" value="Unassembled WGS sequence"/>
</dbReference>
<reference evidence="3" key="1">
    <citation type="journal article" date="2019" name="Int. J. Syst. Evol. Microbiol.">
        <title>The Global Catalogue of Microorganisms (GCM) 10K type strain sequencing project: providing services to taxonomists for standard genome sequencing and annotation.</title>
        <authorList>
            <consortium name="The Broad Institute Genomics Platform"/>
            <consortium name="The Broad Institute Genome Sequencing Center for Infectious Disease"/>
            <person name="Wu L."/>
            <person name="Ma J."/>
        </authorList>
    </citation>
    <scope>NUCLEOTIDE SEQUENCE [LARGE SCALE GENOMIC DNA]</scope>
    <source>
        <strain evidence="3">ZS-35-S2</strain>
    </source>
</reference>
<evidence type="ECO:0000313" key="3">
    <source>
        <dbReference type="Proteomes" id="UP001596203"/>
    </source>
</evidence>
<proteinExistence type="predicted"/>
<keyword evidence="1" id="KW-0812">Transmembrane</keyword>
<keyword evidence="1" id="KW-0472">Membrane</keyword>
<dbReference type="EMBL" id="JBHSPR010000018">
    <property type="protein sequence ID" value="MFC6019056.1"/>
    <property type="molecule type" value="Genomic_DNA"/>
</dbReference>
<evidence type="ECO:0000313" key="2">
    <source>
        <dbReference type="EMBL" id="MFC6019056.1"/>
    </source>
</evidence>
<dbReference type="Pfam" id="PF06772">
    <property type="entry name" value="LtrA"/>
    <property type="match status" value="1"/>
</dbReference>
<feature type="transmembrane region" description="Helical" evidence="1">
    <location>
        <begin position="79"/>
        <end position="99"/>
    </location>
</feature>
<feature type="transmembrane region" description="Helical" evidence="1">
    <location>
        <begin position="306"/>
        <end position="329"/>
    </location>
</feature>
<keyword evidence="1" id="KW-1133">Transmembrane helix</keyword>
<dbReference type="RefSeq" id="WP_377424836.1">
    <property type="nucleotide sequence ID" value="NZ_JBHSPR010000018.1"/>
</dbReference>
<evidence type="ECO:0000256" key="1">
    <source>
        <dbReference type="SAM" id="Phobius"/>
    </source>
</evidence>
<feature type="transmembrane region" description="Helical" evidence="1">
    <location>
        <begin position="232"/>
        <end position="253"/>
    </location>
</feature>
<comment type="caution">
    <text evidence="2">The sequence shown here is derived from an EMBL/GenBank/DDBJ whole genome shotgun (WGS) entry which is preliminary data.</text>
</comment>
<name>A0ABW1KB39_9ACTN</name>
<protein>
    <submittedName>
        <fullName evidence="2">Low temperature requirement protein A</fullName>
    </submittedName>
</protein>
<dbReference type="InterPro" id="IPR010640">
    <property type="entry name" value="Low_temperature_requirement_A"/>
</dbReference>
<feature type="transmembrane region" description="Helical" evidence="1">
    <location>
        <begin position="111"/>
        <end position="129"/>
    </location>
</feature>
<gene>
    <name evidence="2" type="ORF">ACFP2T_22950</name>
</gene>
<dbReference type="PANTHER" id="PTHR36840:SF1">
    <property type="entry name" value="BLL5714 PROTEIN"/>
    <property type="match status" value="1"/>
</dbReference>
<keyword evidence="3" id="KW-1185">Reference proteome</keyword>
<sequence length="394" mass="43119">MTRGRRTELVRDLQQSKPITFVELFFDLVYVFSLFRLSEMLSDRLHWIGALQTLIVLMAIWWVWAYTNLLTDTLDSRTIRLQLLVIGSMFGALALSTAIPESFEQRGLLFAVSYLAINVGRASILAFTLRHDELGLRPLRAVFWFAISAVPWLVGATVDSDARTALWGLAITIDYLSALSGWPTPRIGRTPSRQLNVASEHFAERYRQFVIISLGQTVTVTGLAFHNSDFTAHRGVAFVLSFAITVMLYWIYFHRIREKLAPSFAGAPSPQIRAREAGLAHLLMVAGVVATTAAAGDLIADPIGTARSFLVAVFVAGPILFLAGHALLGRHKFGDVTAPRLSGIVALVAVAPILAGHSIILLAGSIVAILAGIVVWDLVRSGIKPGDQDLPRRL</sequence>
<accession>A0ABW1KB39</accession>
<organism evidence="2 3">
    <name type="scientific">Plantactinospora solaniradicis</name>
    <dbReference type="NCBI Taxonomy" id="1723736"/>
    <lineage>
        <taxon>Bacteria</taxon>
        <taxon>Bacillati</taxon>
        <taxon>Actinomycetota</taxon>
        <taxon>Actinomycetes</taxon>
        <taxon>Micromonosporales</taxon>
        <taxon>Micromonosporaceae</taxon>
        <taxon>Plantactinospora</taxon>
    </lineage>
</organism>
<dbReference type="PANTHER" id="PTHR36840">
    <property type="entry name" value="BLL5714 PROTEIN"/>
    <property type="match status" value="1"/>
</dbReference>